<feature type="compositionally biased region" description="Basic and acidic residues" evidence="2">
    <location>
        <begin position="114"/>
        <end position="125"/>
    </location>
</feature>
<feature type="compositionally biased region" description="Low complexity" evidence="2">
    <location>
        <begin position="154"/>
        <end position="172"/>
    </location>
</feature>
<evidence type="ECO:0000256" key="1">
    <source>
        <dbReference type="SAM" id="Coils"/>
    </source>
</evidence>
<keyword evidence="1" id="KW-0175">Coiled coil</keyword>
<evidence type="ECO:0000256" key="2">
    <source>
        <dbReference type="SAM" id="MobiDB-lite"/>
    </source>
</evidence>
<dbReference type="InterPro" id="IPR001202">
    <property type="entry name" value="WW_dom"/>
</dbReference>
<dbReference type="PROSITE" id="PS50020">
    <property type="entry name" value="WW_DOMAIN_2"/>
    <property type="match status" value="1"/>
</dbReference>
<feature type="coiled-coil region" evidence="1">
    <location>
        <begin position="257"/>
        <end position="291"/>
    </location>
</feature>
<dbReference type="InterPro" id="IPR036020">
    <property type="entry name" value="WW_dom_sf"/>
</dbReference>
<feature type="compositionally biased region" description="Pro residues" evidence="2">
    <location>
        <begin position="217"/>
        <end position="231"/>
    </location>
</feature>
<sequence length="330" mass="35106">MNRGSQTYLARVYNELQRGKAPPQDRRPPPQDRWGEAPGWGAAPPPPLPGRGPGGFLQVPPLLHHPGYERGAQGYAGPPQGQWQQPGAAQASQERGAGGEWGGAGDEAGKRRRLDGVAHGREAGRGRGIGNRPAWMEGGEVGEAAEEKPKETPAAKAPAAKTPAAKTPAAKALAVRAPRDASERPPAPSGWEWRLSSTWDRYYLHNDATDESRWTPPASPAPAAPSPSPPPDPRRPPAEQATPSLVSEPDSALAAAVAAAEAEKLRLEATAAGLREQAKRQAGEVAQLRGERDRLREGLANARLVLEGFEAYQEGLEVSYEQLKGRWGGL</sequence>
<proteinExistence type="predicted"/>
<dbReference type="Proteomes" id="UP001165060">
    <property type="component" value="Unassembled WGS sequence"/>
</dbReference>
<feature type="domain" description="WW" evidence="3">
    <location>
        <begin position="185"/>
        <end position="219"/>
    </location>
</feature>
<reference evidence="4 5" key="1">
    <citation type="journal article" date="2023" name="Commun. Biol.">
        <title>Genome analysis of Parmales, the sister group of diatoms, reveals the evolutionary specialization of diatoms from phago-mixotrophs to photoautotrophs.</title>
        <authorList>
            <person name="Ban H."/>
            <person name="Sato S."/>
            <person name="Yoshikawa S."/>
            <person name="Yamada K."/>
            <person name="Nakamura Y."/>
            <person name="Ichinomiya M."/>
            <person name="Sato N."/>
            <person name="Blanc-Mathieu R."/>
            <person name="Endo H."/>
            <person name="Kuwata A."/>
            <person name="Ogata H."/>
        </authorList>
    </citation>
    <scope>NUCLEOTIDE SEQUENCE [LARGE SCALE GENOMIC DNA]</scope>
</reference>
<evidence type="ECO:0000313" key="4">
    <source>
        <dbReference type="EMBL" id="GMI55992.1"/>
    </source>
</evidence>
<dbReference type="EMBL" id="BRYB01006736">
    <property type="protein sequence ID" value="GMI55992.1"/>
    <property type="molecule type" value="Genomic_DNA"/>
</dbReference>
<feature type="region of interest" description="Disordered" evidence="2">
    <location>
        <begin position="209"/>
        <end position="252"/>
    </location>
</feature>
<comment type="caution">
    <text evidence="4">The sequence shown here is derived from an EMBL/GenBank/DDBJ whole genome shotgun (WGS) entry which is preliminary data.</text>
</comment>
<feature type="compositionally biased region" description="Low complexity" evidence="2">
    <location>
        <begin position="71"/>
        <end position="95"/>
    </location>
</feature>
<feature type="region of interest" description="Disordered" evidence="2">
    <location>
        <begin position="1"/>
        <end position="196"/>
    </location>
</feature>
<name>A0ABQ6NBS6_9STRA</name>
<feature type="compositionally biased region" description="Gly residues" evidence="2">
    <location>
        <begin position="96"/>
        <end position="106"/>
    </location>
</feature>
<keyword evidence="5" id="KW-1185">Reference proteome</keyword>
<dbReference type="SUPFAM" id="SSF51045">
    <property type="entry name" value="WW domain"/>
    <property type="match status" value="1"/>
</dbReference>
<protein>
    <recommendedName>
        <fullName evidence="3">WW domain-containing protein</fullName>
    </recommendedName>
</protein>
<organism evidence="4 5">
    <name type="scientific">Tetraparma gracilis</name>
    <dbReference type="NCBI Taxonomy" id="2962635"/>
    <lineage>
        <taxon>Eukaryota</taxon>
        <taxon>Sar</taxon>
        <taxon>Stramenopiles</taxon>
        <taxon>Ochrophyta</taxon>
        <taxon>Bolidophyceae</taxon>
        <taxon>Parmales</taxon>
        <taxon>Triparmaceae</taxon>
        <taxon>Tetraparma</taxon>
    </lineage>
</organism>
<evidence type="ECO:0000313" key="5">
    <source>
        <dbReference type="Proteomes" id="UP001165060"/>
    </source>
</evidence>
<accession>A0ABQ6NBS6</accession>
<feature type="compositionally biased region" description="Basic and acidic residues" evidence="2">
    <location>
        <begin position="23"/>
        <end position="35"/>
    </location>
</feature>
<gene>
    <name evidence="4" type="ORF">TeGR_g3326</name>
</gene>
<evidence type="ECO:0000259" key="3">
    <source>
        <dbReference type="PROSITE" id="PS50020"/>
    </source>
</evidence>